<keyword evidence="2" id="KW-1185">Reference proteome</keyword>
<dbReference type="Proteomes" id="UP000799324">
    <property type="component" value="Unassembled WGS sequence"/>
</dbReference>
<dbReference type="AlphaFoldDB" id="A0A6A6TBY7"/>
<organism evidence="1 2">
    <name type="scientific">Lophiostoma macrostomum CBS 122681</name>
    <dbReference type="NCBI Taxonomy" id="1314788"/>
    <lineage>
        <taxon>Eukaryota</taxon>
        <taxon>Fungi</taxon>
        <taxon>Dikarya</taxon>
        <taxon>Ascomycota</taxon>
        <taxon>Pezizomycotina</taxon>
        <taxon>Dothideomycetes</taxon>
        <taxon>Pleosporomycetidae</taxon>
        <taxon>Pleosporales</taxon>
        <taxon>Lophiostomataceae</taxon>
        <taxon>Lophiostoma</taxon>
    </lineage>
</organism>
<evidence type="ECO:0000313" key="2">
    <source>
        <dbReference type="Proteomes" id="UP000799324"/>
    </source>
</evidence>
<name>A0A6A6TBY7_9PLEO</name>
<gene>
    <name evidence="1" type="ORF">K491DRAFT_358978</name>
</gene>
<accession>A0A6A6TBY7</accession>
<proteinExistence type="predicted"/>
<reference evidence="1" key="1">
    <citation type="journal article" date="2020" name="Stud. Mycol.">
        <title>101 Dothideomycetes genomes: a test case for predicting lifestyles and emergence of pathogens.</title>
        <authorList>
            <person name="Haridas S."/>
            <person name="Albert R."/>
            <person name="Binder M."/>
            <person name="Bloem J."/>
            <person name="Labutti K."/>
            <person name="Salamov A."/>
            <person name="Andreopoulos B."/>
            <person name="Baker S."/>
            <person name="Barry K."/>
            <person name="Bills G."/>
            <person name="Bluhm B."/>
            <person name="Cannon C."/>
            <person name="Castanera R."/>
            <person name="Culley D."/>
            <person name="Daum C."/>
            <person name="Ezra D."/>
            <person name="Gonzalez J."/>
            <person name="Henrissat B."/>
            <person name="Kuo A."/>
            <person name="Liang C."/>
            <person name="Lipzen A."/>
            <person name="Lutzoni F."/>
            <person name="Magnuson J."/>
            <person name="Mondo S."/>
            <person name="Nolan M."/>
            <person name="Ohm R."/>
            <person name="Pangilinan J."/>
            <person name="Park H.-J."/>
            <person name="Ramirez L."/>
            <person name="Alfaro M."/>
            <person name="Sun H."/>
            <person name="Tritt A."/>
            <person name="Yoshinaga Y."/>
            <person name="Zwiers L.-H."/>
            <person name="Turgeon B."/>
            <person name="Goodwin S."/>
            <person name="Spatafora J."/>
            <person name="Crous P."/>
            <person name="Grigoriev I."/>
        </authorList>
    </citation>
    <scope>NUCLEOTIDE SEQUENCE</scope>
    <source>
        <strain evidence="1">CBS 122681</strain>
    </source>
</reference>
<evidence type="ECO:0000313" key="1">
    <source>
        <dbReference type="EMBL" id="KAF2656817.1"/>
    </source>
</evidence>
<sequence length="130" mass="14602">MRWSGPHSRLRWIICRAAWVGYAGSYLSMWIELETATMCTAKKRTVCRDAILCLHGARQLGFTAVQIRMPMAGLLISPGSRGVADRSAWPESFGCSSMKQDPAELHWSLCRRRYELDMTDSDGSQASTRS</sequence>
<protein>
    <submittedName>
        <fullName evidence="1">Uncharacterized protein</fullName>
    </submittedName>
</protein>
<dbReference type="EMBL" id="MU004332">
    <property type="protein sequence ID" value="KAF2656817.1"/>
    <property type="molecule type" value="Genomic_DNA"/>
</dbReference>